<evidence type="ECO:0000256" key="2">
    <source>
        <dbReference type="SAM" id="MobiDB-lite"/>
    </source>
</evidence>
<evidence type="ECO:0000256" key="1">
    <source>
        <dbReference type="ARBA" id="ARBA00025758"/>
    </source>
</evidence>
<reference evidence="3" key="1">
    <citation type="journal article" date="2015" name="PLoS ONE">
        <title>Comprehensive Evaluation of Toxoplasma gondii VEG and Neospora caninum LIV Genomes with Tachyzoite Stage Transcriptome and Proteome Defines Novel Transcript Features.</title>
        <authorList>
            <person name="Ramaprasad A."/>
            <person name="Mourier T."/>
            <person name="Naeem R."/>
            <person name="Malas T.B."/>
            <person name="Moussa E."/>
            <person name="Panigrahi A."/>
            <person name="Vermont S.J."/>
            <person name="Otto T.D."/>
            <person name="Wastling J."/>
            <person name="Pain A."/>
        </authorList>
    </citation>
    <scope>NUCLEOTIDE SEQUENCE</scope>
    <source>
        <strain evidence="3">Liverpool</strain>
    </source>
</reference>
<comment type="similarity">
    <text evidence="1">Belongs to the gemin-2 family.</text>
</comment>
<feature type="region of interest" description="Disordered" evidence="2">
    <location>
        <begin position="158"/>
        <end position="184"/>
    </location>
</feature>
<proteinExistence type="inferred from homology"/>
<dbReference type="InterPro" id="IPR035426">
    <property type="entry name" value="Gemin2/Brr1"/>
</dbReference>
<name>A0A0F7U941_NEOCL</name>
<dbReference type="EMBL" id="LN714481">
    <property type="protein sequence ID" value="CEL66363.1"/>
    <property type="molecule type" value="Genomic_DNA"/>
</dbReference>
<sequence>MQSSEEAHELLVPDDEWEDSLLPQQVLPVPSTSAASDVFCDASEVVAAAASAVDACEDGESTGELLQPLAEAYLLAVRNEARRLPKIVCASNIGRNAPSTGSVETTSTSSLGTDRRLQHSSKSQQKASPPLSHVSDNGVFRRTAGQLTCQGPGIDDISSCRQPRSEGNHTATCSSVRDRGRVVDDRDGTTAVAHQLADEQGYYSGTPTLPAGESGESSSLPREYRTSGGKITKRRAPNEGSFEADAPTTDDGSEDMDAGGKSYVQKLLVLEKRRSAAKFSGTAPSPEWRRKSLSNFRELRDRLSHEQAAAVQAGLSQHTSGDYRNWSETEWRLYCRCYPPSSAVLAACDNVTLCRLLSLLNEDISLQRRTIIRHQCKTSAGKKDTAATLPQPEAGPSQEARCSCCRVASGHVTLQQACWLFGIFLFLDELQAMDADVAFCIQSLRRECESARRKLLRHSKAHMKVLPNDASNRLARKDESVTEACVLQEAVATNPSGRQLLAALDVLILIIGDFFKQK</sequence>
<protein>
    <submittedName>
        <fullName evidence="3">Uncharacterized protein</fullName>
    </submittedName>
</protein>
<evidence type="ECO:0000313" key="3">
    <source>
        <dbReference type="EMBL" id="CEL66363.1"/>
    </source>
</evidence>
<organism evidence="3">
    <name type="scientific">Neospora caninum (strain Liverpool)</name>
    <dbReference type="NCBI Taxonomy" id="572307"/>
    <lineage>
        <taxon>Eukaryota</taxon>
        <taxon>Sar</taxon>
        <taxon>Alveolata</taxon>
        <taxon>Apicomplexa</taxon>
        <taxon>Conoidasida</taxon>
        <taxon>Coccidia</taxon>
        <taxon>Eucoccidiorida</taxon>
        <taxon>Eimeriorina</taxon>
        <taxon>Sarcocystidae</taxon>
        <taxon>Neospora</taxon>
    </lineage>
</organism>
<dbReference type="Gene3D" id="1.20.58.1070">
    <property type="match status" value="1"/>
</dbReference>
<accession>A0A0F7U941</accession>
<feature type="compositionally biased region" description="Low complexity" evidence="2">
    <location>
        <begin position="99"/>
        <end position="112"/>
    </location>
</feature>
<dbReference type="GO" id="GO:0005634">
    <property type="term" value="C:nucleus"/>
    <property type="evidence" value="ECO:0007669"/>
    <property type="project" value="TreeGrafter"/>
</dbReference>
<dbReference type="Pfam" id="PF04938">
    <property type="entry name" value="SIP1"/>
    <property type="match status" value="1"/>
</dbReference>
<dbReference type="GO" id="GO:0032797">
    <property type="term" value="C:SMN complex"/>
    <property type="evidence" value="ECO:0007669"/>
    <property type="project" value="TreeGrafter"/>
</dbReference>
<dbReference type="GO" id="GO:0000387">
    <property type="term" value="P:spliceosomal snRNP assembly"/>
    <property type="evidence" value="ECO:0007669"/>
    <property type="project" value="InterPro"/>
</dbReference>
<feature type="region of interest" description="Disordered" evidence="2">
    <location>
        <begin position="196"/>
        <end position="258"/>
    </location>
</feature>
<dbReference type="AlphaFoldDB" id="A0A0F7U941"/>
<dbReference type="PANTHER" id="PTHR12794:SF0">
    <property type="entry name" value="GEM-ASSOCIATED PROTEIN 2"/>
    <property type="match status" value="1"/>
</dbReference>
<gene>
    <name evidence="3" type="ORF">BN1204_021810</name>
</gene>
<dbReference type="PANTHER" id="PTHR12794">
    <property type="entry name" value="GEMIN2"/>
    <property type="match status" value="1"/>
</dbReference>
<feature type="region of interest" description="Disordered" evidence="2">
    <location>
        <begin position="95"/>
        <end position="138"/>
    </location>
</feature>